<dbReference type="Gene3D" id="3.30.300.130">
    <property type="entry name" value="Fe-S cluster assembly (FSCA)"/>
    <property type="match status" value="1"/>
</dbReference>
<dbReference type="PANTHER" id="PTHR42831">
    <property type="entry name" value="FE-S PROTEIN MATURATION AUXILIARY FACTOR YITW"/>
    <property type="match status" value="1"/>
</dbReference>
<accession>A0ABQ1H6Z3</accession>
<comment type="caution">
    <text evidence="2">The sequence shown here is derived from an EMBL/GenBank/DDBJ whole genome shotgun (WGS) entry which is preliminary data.</text>
</comment>
<dbReference type="Pfam" id="PF01883">
    <property type="entry name" value="FeS_assembly_P"/>
    <property type="match status" value="1"/>
</dbReference>
<dbReference type="Proteomes" id="UP000618591">
    <property type="component" value="Unassembled WGS sequence"/>
</dbReference>
<dbReference type="InterPro" id="IPR002744">
    <property type="entry name" value="MIP18-like"/>
</dbReference>
<evidence type="ECO:0000313" key="2">
    <source>
        <dbReference type="EMBL" id="GGA61531.1"/>
    </source>
</evidence>
<dbReference type="RefSeq" id="WP_188449783.1">
    <property type="nucleotide sequence ID" value="NZ_BMDW01000033.1"/>
</dbReference>
<evidence type="ECO:0000313" key="3">
    <source>
        <dbReference type="Proteomes" id="UP000618591"/>
    </source>
</evidence>
<dbReference type="EMBL" id="BMDW01000033">
    <property type="protein sequence ID" value="GGA61531.1"/>
    <property type="molecule type" value="Genomic_DNA"/>
</dbReference>
<dbReference type="SUPFAM" id="SSF117916">
    <property type="entry name" value="Fe-S cluster assembly (FSCA) domain-like"/>
    <property type="match status" value="1"/>
</dbReference>
<dbReference type="InterPro" id="IPR052339">
    <property type="entry name" value="Fe-S_Maturation_MIP18"/>
</dbReference>
<dbReference type="PANTHER" id="PTHR42831:SF1">
    <property type="entry name" value="FE-S PROTEIN MATURATION AUXILIARY FACTOR YITW"/>
    <property type="match status" value="1"/>
</dbReference>
<organism evidence="2 3">
    <name type="scientific">Sphingomonas psychrolutea</name>
    <dbReference type="NCBI Taxonomy" id="1259676"/>
    <lineage>
        <taxon>Bacteria</taxon>
        <taxon>Pseudomonadati</taxon>
        <taxon>Pseudomonadota</taxon>
        <taxon>Alphaproteobacteria</taxon>
        <taxon>Sphingomonadales</taxon>
        <taxon>Sphingomonadaceae</taxon>
        <taxon>Sphingomonas</taxon>
    </lineage>
</organism>
<reference evidence="3" key="1">
    <citation type="journal article" date="2019" name="Int. J. Syst. Evol. Microbiol.">
        <title>The Global Catalogue of Microorganisms (GCM) 10K type strain sequencing project: providing services to taxonomists for standard genome sequencing and annotation.</title>
        <authorList>
            <consortium name="The Broad Institute Genomics Platform"/>
            <consortium name="The Broad Institute Genome Sequencing Center for Infectious Disease"/>
            <person name="Wu L."/>
            <person name="Ma J."/>
        </authorList>
    </citation>
    <scope>NUCLEOTIDE SEQUENCE [LARGE SCALE GENOMIC DNA]</scope>
    <source>
        <strain evidence="3">CGMCC 1.10106</strain>
    </source>
</reference>
<gene>
    <name evidence="2" type="ORF">GCM10011395_34840</name>
</gene>
<dbReference type="InterPro" id="IPR034904">
    <property type="entry name" value="FSCA_dom_sf"/>
</dbReference>
<keyword evidence="3" id="KW-1185">Reference proteome</keyword>
<protein>
    <recommendedName>
        <fullName evidence="1">MIP18 family-like domain-containing protein</fullName>
    </recommendedName>
</protein>
<evidence type="ECO:0000259" key="1">
    <source>
        <dbReference type="Pfam" id="PF01883"/>
    </source>
</evidence>
<proteinExistence type="predicted"/>
<sequence length="116" mass="12434">MPDLRSRILAELDAIKDPCSMAAGTPLGLDEMGLVRDVIIAANGDVTIDLRLTSPFCHMIGFFQQEATRRVQAICGAERVTLKADNGLDWSPTLMSVAAKAKRAVHLAAQNASIIS</sequence>
<feature type="domain" description="MIP18 family-like" evidence="1">
    <location>
        <begin position="7"/>
        <end position="81"/>
    </location>
</feature>
<name>A0ABQ1H6Z3_9SPHN</name>